<feature type="region of interest" description="Disordered" evidence="1">
    <location>
        <begin position="1"/>
        <end position="44"/>
    </location>
</feature>
<feature type="compositionally biased region" description="Basic and acidic residues" evidence="1">
    <location>
        <begin position="374"/>
        <end position="394"/>
    </location>
</feature>
<sequence length="412" mass="45228">MSSDNLQDRSINDSTNKSTTDQQSVGKNNADMKNISAVNTPPLNQLEQPPHELPSLYQLASSAFMPARVILPPLGLLARPLAIKPRHGLFPHLQPSQVYKRQDLSLGNFDSTLGQVNPKPAFNLVNLKPDLDHANRKSALGQVDLKLGPATRPKPPPSSLHTINKEMDSMASEDLNFFGAASHSASRDHFEVSSPAKSRKKKSPTVVASVSGIEFTIPLEENLPVPAKQVSESLLGLIACMSAKVPFKVHGKAPVKVPLRKKHPRGRKTKATINLEVAAKPVKSAPKKKVIKPTGSGELSSTLSIRRSKRISAKQDLLKAAAKEEERRDAAMSIQLVKEHISTEADHNRQHELARLLPGQPDEPSQQVESSQQHSDDRFKKFNYEKRKREDTDVGHSNIKKAKGKGKASNTR</sequence>
<accession>A0A8H7R0M0</accession>
<name>A0A8H7R0M0_9FUNG</name>
<organism evidence="2 3">
    <name type="scientific">Mucor saturninus</name>
    <dbReference type="NCBI Taxonomy" id="64648"/>
    <lineage>
        <taxon>Eukaryota</taxon>
        <taxon>Fungi</taxon>
        <taxon>Fungi incertae sedis</taxon>
        <taxon>Mucoromycota</taxon>
        <taxon>Mucoromycotina</taxon>
        <taxon>Mucoromycetes</taxon>
        <taxon>Mucorales</taxon>
        <taxon>Mucorineae</taxon>
        <taxon>Mucoraceae</taxon>
        <taxon>Mucor</taxon>
    </lineage>
</organism>
<feature type="region of interest" description="Disordered" evidence="1">
    <location>
        <begin position="357"/>
        <end position="412"/>
    </location>
</feature>
<dbReference type="AlphaFoldDB" id="A0A8H7R0M0"/>
<protein>
    <submittedName>
        <fullName evidence="2">Uncharacterized protein</fullName>
    </submittedName>
</protein>
<dbReference type="EMBL" id="JAEPRD010000065">
    <property type="protein sequence ID" value="KAG2202068.1"/>
    <property type="molecule type" value="Genomic_DNA"/>
</dbReference>
<evidence type="ECO:0000256" key="1">
    <source>
        <dbReference type="SAM" id="MobiDB-lite"/>
    </source>
</evidence>
<feature type="compositionally biased region" description="Polar residues" evidence="1">
    <location>
        <begin position="12"/>
        <end position="27"/>
    </location>
</feature>
<gene>
    <name evidence="2" type="ORF">INT47_006260</name>
</gene>
<comment type="caution">
    <text evidence="2">The sequence shown here is derived from an EMBL/GenBank/DDBJ whole genome shotgun (WGS) entry which is preliminary data.</text>
</comment>
<feature type="compositionally biased region" description="Polar residues" evidence="1">
    <location>
        <begin position="363"/>
        <end position="373"/>
    </location>
</feature>
<feature type="region of interest" description="Disordered" evidence="1">
    <location>
        <begin position="284"/>
        <end position="303"/>
    </location>
</feature>
<dbReference type="Proteomes" id="UP000603453">
    <property type="component" value="Unassembled WGS sequence"/>
</dbReference>
<reference evidence="2" key="1">
    <citation type="submission" date="2020-12" db="EMBL/GenBank/DDBJ databases">
        <title>Metabolic potential, ecology and presence of endohyphal bacteria is reflected in genomic diversity of Mucoromycotina.</title>
        <authorList>
            <person name="Muszewska A."/>
            <person name="Okrasinska A."/>
            <person name="Steczkiewicz K."/>
            <person name="Drgas O."/>
            <person name="Orlowska M."/>
            <person name="Perlinska-Lenart U."/>
            <person name="Aleksandrzak-Piekarczyk T."/>
            <person name="Szatraj K."/>
            <person name="Zielenkiewicz U."/>
            <person name="Pilsyk S."/>
            <person name="Malc E."/>
            <person name="Mieczkowski P."/>
            <person name="Kruszewska J.S."/>
            <person name="Biernat P."/>
            <person name="Pawlowska J."/>
        </authorList>
    </citation>
    <scope>NUCLEOTIDE SEQUENCE</scope>
    <source>
        <strain evidence="2">WA0000017839</strain>
    </source>
</reference>
<proteinExistence type="predicted"/>
<evidence type="ECO:0000313" key="2">
    <source>
        <dbReference type="EMBL" id="KAG2202068.1"/>
    </source>
</evidence>
<feature type="compositionally biased region" description="Basic and acidic residues" evidence="1">
    <location>
        <begin position="1"/>
        <end position="11"/>
    </location>
</feature>
<keyword evidence="3" id="KW-1185">Reference proteome</keyword>
<evidence type="ECO:0000313" key="3">
    <source>
        <dbReference type="Proteomes" id="UP000603453"/>
    </source>
</evidence>